<keyword evidence="18" id="KW-1185">Reference proteome</keyword>
<evidence type="ECO:0000256" key="11">
    <source>
        <dbReference type="ARBA" id="ARBA00023136"/>
    </source>
</evidence>
<dbReference type="Pfam" id="PF02815">
    <property type="entry name" value="MIR"/>
    <property type="match status" value="1"/>
</dbReference>
<accession>A0A168SU16</accession>
<dbReference type="InterPro" id="IPR032421">
    <property type="entry name" value="PMT_4TMC"/>
</dbReference>
<dbReference type="SUPFAM" id="SSF82109">
    <property type="entry name" value="MIR domain"/>
    <property type="match status" value="1"/>
</dbReference>
<dbReference type="InParanoid" id="A0A168SU16"/>
<dbReference type="GO" id="GO:0004169">
    <property type="term" value="F:dolichyl-phosphate-mannose-protein mannosyltransferase activity"/>
    <property type="evidence" value="ECO:0007669"/>
    <property type="project" value="UniProtKB-UniRule"/>
</dbReference>
<evidence type="ECO:0000256" key="3">
    <source>
        <dbReference type="ARBA" id="ARBA00007222"/>
    </source>
</evidence>
<keyword evidence="6 14" id="KW-0808">Transferase</keyword>
<dbReference type="UniPathway" id="UPA00378"/>
<feature type="transmembrane region" description="Helical" evidence="14">
    <location>
        <begin position="627"/>
        <end position="645"/>
    </location>
</feature>
<dbReference type="InterPro" id="IPR036300">
    <property type="entry name" value="MIR_dom_sf"/>
</dbReference>
<dbReference type="PANTHER" id="PTHR10050:SF51">
    <property type="entry name" value="PROTEIN O-MANNOSYL-TRANSFERASE 1"/>
    <property type="match status" value="1"/>
</dbReference>
<dbReference type="InterPro" id="IPR003342">
    <property type="entry name" value="ArnT-like_N"/>
</dbReference>
<dbReference type="PANTHER" id="PTHR10050">
    <property type="entry name" value="DOLICHYL-PHOSPHATE-MANNOSE--PROTEIN MANNOSYLTRANSFERASE"/>
    <property type="match status" value="1"/>
</dbReference>
<feature type="transmembrane region" description="Helical" evidence="14">
    <location>
        <begin position="214"/>
        <end position="231"/>
    </location>
</feature>
<evidence type="ECO:0000256" key="1">
    <source>
        <dbReference type="ARBA" id="ARBA00004477"/>
    </source>
</evidence>
<feature type="transmembrane region" description="Helical" evidence="14">
    <location>
        <begin position="714"/>
        <end position="736"/>
    </location>
</feature>
<evidence type="ECO:0000256" key="6">
    <source>
        <dbReference type="ARBA" id="ARBA00022679"/>
    </source>
</evidence>
<keyword evidence="7 14" id="KW-0812">Transmembrane</keyword>
<dbReference type="InterPro" id="IPR027005">
    <property type="entry name" value="PMT-like"/>
</dbReference>
<evidence type="ECO:0000256" key="8">
    <source>
        <dbReference type="ARBA" id="ARBA00022737"/>
    </source>
</evidence>
<comment type="pathway">
    <text evidence="2 14">Protein modification; protein glycosylation.</text>
</comment>
<dbReference type="EMBL" id="LT554937">
    <property type="protein sequence ID" value="SAM08932.1"/>
    <property type="molecule type" value="Genomic_DNA"/>
</dbReference>
<dbReference type="CDD" id="cd23285">
    <property type="entry name" value="beta-trefoil_MIR_PMT4-like"/>
    <property type="match status" value="1"/>
</dbReference>
<keyword evidence="10 14" id="KW-1133">Transmembrane helix</keyword>
<gene>
    <name evidence="17" type="primary">ABSGL_14598.1 scaffold 14663</name>
</gene>
<evidence type="ECO:0000256" key="14">
    <source>
        <dbReference type="RuleBase" id="RU367007"/>
    </source>
</evidence>
<protein>
    <recommendedName>
        <fullName evidence="4 14">Dolichyl-phosphate-mannose--protein mannosyltransferase</fullName>
        <ecNumber evidence="4 14">2.4.1.109</ecNumber>
    </recommendedName>
</protein>
<dbReference type="AlphaFoldDB" id="A0A168SU16"/>
<feature type="transmembrane region" description="Helical" evidence="14">
    <location>
        <begin position="276"/>
        <end position="298"/>
    </location>
</feature>
<sequence>MTDAALRKRRDPHDEKSLPMPPSPKQDLKKVNGLHQRQEQQHQLAHRATFVGLVILSFFVSFYKIWYPAQVVFDEVHFGKFAGYYLRRSYFFDVHPPLAKMMIAAVGYLIGYDGHFEFTNIGDDYIENNVPYVALRSLPATLNVLCVCLVYSIMKQSGYSLSICALTTALMVFDSALVAQHRLIMLDSMLIFFMLATVYCYIRFRKLRYQEFSTGWWFWLVATGINMALTLSVKLVGLFLVITIGIAVLVDLWALFDIKRGLDMNHFMRHFYARAIALIIIPIAVYLFWFYIHFAILVESGPGDSFMSTHFKETLQNSATKMKSLEINYYDNITLLHKDTEAYLHSHDLQYPLRYDDGRISSKGQQVVGIKEFDMNSWWQVLPTKDLDDDEIKDGVKVHHNDIIRLKHLETGTILLTHDVASPLLSTNEEVTTVEPDTRYNETLFKLILEDSNNNDVWHTHLSPFKLLHMDTKVAVWTHDQALPEWGLGLQDVNGNKNTNENSNYWVAQEIMGKNATEINMNKKQEIKSMLFLRKFLELQGRMLSHNAGLTKPHPYQSSPISWPFMVRGISYWSNNDTREQIYMTGNLVGWYLGTASVAIYAGILLADTLARHRGIEPIDGPVRQRFIYNGGFFVLLWLLHYAPFFIMGRALFLHHYLPAAVCNYMLLGAVLQFMLIDGIDSPVSKLQRNPEALRHRYNSIVSIVQASPDTKSYVAFALILICQIAVFVFLAPLIYGSPGLSVSQVLHRKIYSSWDLQYGKHHGERE</sequence>
<evidence type="ECO:0000256" key="2">
    <source>
        <dbReference type="ARBA" id="ARBA00004922"/>
    </source>
</evidence>
<feature type="transmembrane region" description="Helical" evidence="14">
    <location>
        <begin position="183"/>
        <end position="202"/>
    </location>
</feature>
<feature type="transmembrane region" description="Helical" evidence="14">
    <location>
        <begin position="133"/>
        <end position="151"/>
    </location>
</feature>
<evidence type="ECO:0000313" key="18">
    <source>
        <dbReference type="Proteomes" id="UP000078561"/>
    </source>
</evidence>
<dbReference type="FunCoup" id="A0A168SU16">
    <property type="interactions" value="283"/>
</dbReference>
<dbReference type="PROSITE" id="PS50919">
    <property type="entry name" value="MIR"/>
    <property type="match status" value="2"/>
</dbReference>
<comment type="catalytic activity">
    <reaction evidence="13 14">
        <text>a di-trans,poly-cis-dolichyl beta-D-mannosyl phosphate + L-seryl-[protein] = 3-O-(alpha-D-mannosyl)-L-seryl-[protein] + a di-trans,poly-cis-dolichyl phosphate + H(+)</text>
        <dbReference type="Rhea" id="RHEA:17377"/>
        <dbReference type="Rhea" id="RHEA-COMP:9863"/>
        <dbReference type="Rhea" id="RHEA-COMP:13546"/>
        <dbReference type="Rhea" id="RHEA-COMP:19498"/>
        <dbReference type="Rhea" id="RHEA-COMP:19501"/>
        <dbReference type="ChEBI" id="CHEBI:15378"/>
        <dbReference type="ChEBI" id="CHEBI:29999"/>
        <dbReference type="ChEBI" id="CHEBI:57683"/>
        <dbReference type="ChEBI" id="CHEBI:58211"/>
        <dbReference type="ChEBI" id="CHEBI:137321"/>
        <dbReference type="EC" id="2.4.1.109"/>
    </reaction>
</comment>
<evidence type="ECO:0000256" key="4">
    <source>
        <dbReference type="ARBA" id="ARBA00012839"/>
    </source>
</evidence>
<comment type="similarity">
    <text evidence="3 14">Belongs to the glycosyltransferase 39 family.</text>
</comment>
<evidence type="ECO:0000259" key="16">
    <source>
        <dbReference type="PROSITE" id="PS50919"/>
    </source>
</evidence>
<dbReference type="Gene3D" id="2.80.10.50">
    <property type="match status" value="1"/>
</dbReference>
<evidence type="ECO:0000256" key="12">
    <source>
        <dbReference type="ARBA" id="ARBA00045085"/>
    </source>
</evidence>
<dbReference type="GO" id="GO:0005789">
    <property type="term" value="C:endoplasmic reticulum membrane"/>
    <property type="evidence" value="ECO:0007669"/>
    <property type="project" value="UniProtKB-SubCell"/>
</dbReference>
<dbReference type="SMART" id="SM00472">
    <property type="entry name" value="MIR"/>
    <property type="match status" value="3"/>
</dbReference>
<evidence type="ECO:0000256" key="13">
    <source>
        <dbReference type="ARBA" id="ARBA00045102"/>
    </source>
</evidence>
<dbReference type="Proteomes" id="UP000078561">
    <property type="component" value="Unassembled WGS sequence"/>
</dbReference>
<keyword evidence="8" id="KW-0677">Repeat</keyword>
<dbReference type="OrthoDB" id="292747at2759"/>
<feature type="transmembrane region" description="Helical" evidence="14">
    <location>
        <begin position="237"/>
        <end position="256"/>
    </location>
</feature>
<evidence type="ECO:0000256" key="10">
    <source>
        <dbReference type="ARBA" id="ARBA00022989"/>
    </source>
</evidence>
<feature type="transmembrane region" description="Helical" evidence="14">
    <location>
        <begin position="657"/>
        <end position="677"/>
    </location>
</feature>
<feature type="transmembrane region" description="Helical" evidence="14">
    <location>
        <begin position="44"/>
        <end position="66"/>
    </location>
</feature>
<evidence type="ECO:0000256" key="7">
    <source>
        <dbReference type="ARBA" id="ARBA00022692"/>
    </source>
</evidence>
<feature type="transmembrane region" description="Helical" evidence="14">
    <location>
        <begin position="589"/>
        <end position="607"/>
    </location>
</feature>
<dbReference type="EC" id="2.4.1.109" evidence="4 14"/>
<keyword evidence="11 14" id="KW-0472">Membrane</keyword>
<organism evidence="17">
    <name type="scientific">Absidia glauca</name>
    <name type="common">Pin mould</name>
    <dbReference type="NCBI Taxonomy" id="4829"/>
    <lineage>
        <taxon>Eukaryota</taxon>
        <taxon>Fungi</taxon>
        <taxon>Fungi incertae sedis</taxon>
        <taxon>Mucoromycota</taxon>
        <taxon>Mucoromycotina</taxon>
        <taxon>Mucoromycetes</taxon>
        <taxon>Mucorales</taxon>
        <taxon>Cunninghamellaceae</taxon>
        <taxon>Absidia</taxon>
    </lineage>
</organism>
<reference evidence="17" key="1">
    <citation type="submission" date="2016-04" db="EMBL/GenBank/DDBJ databases">
        <authorList>
            <person name="Evans L.H."/>
            <person name="Alamgir A."/>
            <person name="Owens N."/>
            <person name="Weber N.D."/>
            <person name="Virtaneva K."/>
            <person name="Barbian K."/>
            <person name="Babar A."/>
            <person name="Rosenke K."/>
        </authorList>
    </citation>
    <scope>NUCLEOTIDE SEQUENCE [LARGE SCALE GENOMIC DNA]</scope>
    <source>
        <strain evidence="17">CBS 101.48</strain>
    </source>
</reference>
<evidence type="ECO:0000256" key="5">
    <source>
        <dbReference type="ARBA" id="ARBA00022676"/>
    </source>
</evidence>
<dbReference type="OMA" id="NCHLNAP"/>
<proteinExistence type="inferred from homology"/>
<dbReference type="STRING" id="4829.A0A168SU16"/>
<evidence type="ECO:0000313" key="17">
    <source>
        <dbReference type="EMBL" id="SAM08932.1"/>
    </source>
</evidence>
<keyword evidence="9 14" id="KW-0256">Endoplasmic reticulum</keyword>
<comment type="catalytic activity">
    <reaction evidence="12 14">
        <text>a di-trans,poly-cis-dolichyl beta-D-mannosyl phosphate + L-threonyl-[protein] = 3-O-(alpha-D-mannosyl)-L-threonyl-[protein] + a di-trans,poly-cis-dolichyl phosphate + H(+)</text>
        <dbReference type="Rhea" id="RHEA:53396"/>
        <dbReference type="Rhea" id="RHEA-COMP:11060"/>
        <dbReference type="Rhea" id="RHEA-COMP:13547"/>
        <dbReference type="Rhea" id="RHEA-COMP:19498"/>
        <dbReference type="Rhea" id="RHEA-COMP:19501"/>
        <dbReference type="ChEBI" id="CHEBI:15378"/>
        <dbReference type="ChEBI" id="CHEBI:30013"/>
        <dbReference type="ChEBI" id="CHEBI:57683"/>
        <dbReference type="ChEBI" id="CHEBI:58211"/>
        <dbReference type="ChEBI" id="CHEBI:137323"/>
        <dbReference type="EC" id="2.4.1.109"/>
    </reaction>
</comment>
<evidence type="ECO:0000256" key="9">
    <source>
        <dbReference type="ARBA" id="ARBA00022824"/>
    </source>
</evidence>
<comment type="function">
    <text evidence="14">Transfers mannose from Dol-P-mannose to Ser or Thr residues on proteins.</text>
</comment>
<keyword evidence="5 14" id="KW-0328">Glycosyltransferase</keyword>
<comment type="subcellular location">
    <subcellularLocation>
        <location evidence="1 14">Endoplasmic reticulum membrane</location>
        <topology evidence="1 14">Multi-pass membrane protein</topology>
    </subcellularLocation>
</comment>
<feature type="domain" description="MIR" evidence="16">
    <location>
        <begin position="324"/>
        <end position="384"/>
    </location>
</feature>
<dbReference type="InterPro" id="IPR016093">
    <property type="entry name" value="MIR_motif"/>
</dbReference>
<dbReference type="Pfam" id="PF02366">
    <property type="entry name" value="PMT"/>
    <property type="match status" value="1"/>
</dbReference>
<feature type="region of interest" description="Disordered" evidence="15">
    <location>
        <begin position="1"/>
        <end position="28"/>
    </location>
</feature>
<dbReference type="Pfam" id="PF16192">
    <property type="entry name" value="PMT_4TMC"/>
    <property type="match status" value="1"/>
</dbReference>
<evidence type="ECO:0000256" key="15">
    <source>
        <dbReference type="SAM" id="MobiDB-lite"/>
    </source>
</evidence>
<name>A0A168SU16_ABSGL</name>
<feature type="domain" description="MIR" evidence="16">
    <location>
        <begin position="395"/>
        <end position="463"/>
    </location>
</feature>